<dbReference type="GeneID" id="63147429"/>
<comment type="similarity">
    <text evidence="4">Belongs to the cyclic nucleotide phosphodiesterase class-III family.</text>
</comment>
<dbReference type="Pfam" id="PF00149">
    <property type="entry name" value="Metallophos"/>
    <property type="match status" value="1"/>
</dbReference>
<reference evidence="6 7" key="1">
    <citation type="submission" date="2017-05" db="EMBL/GenBank/DDBJ databases">
        <title>Vagococcus spp. assemblies.</title>
        <authorList>
            <person name="Gulvik C.A."/>
        </authorList>
    </citation>
    <scope>NUCLEOTIDE SEQUENCE [LARGE SCALE GENOMIC DNA]</scope>
    <source>
        <strain evidence="6 7">NCFB 2497</strain>
    </source>
</reference>
<evidence type="ECO:0000256" key="2">
    <source>
        <dbReference type="ARBA" id="ARBA00022801"/>
    </source>
</evidence>
<keyword evidence="2" id="KW-0378">Hydrolase</keyword>
<dbReference type="Proteomes" id="UP000288197">
    <property type="component" value="Unassembled WGS sequence"/>
</dbReference>
<dbReference type="PANTHER" id="PTHR42988">
    <property type="entry name" value="PHOSPHOHYDROLASE"/>
    <property type="match status" value="1"/>
</dbReference>
<evidence type="ECO:0000259" key="5">
    <source>
        <dbReference type="Pfam" id="PF00149"/>
    </source>
</evidence>
<evidence type="ECO:0000313" key="7">
    <source>
        <dbReference type="Proteomes" id="UP000288197"/>
    </source>
</evidence>
<accession>A0A369AQG4</accession>
<dbReference type="AlphaFoldDB" id="A0A369AQG4"/>
<dbReference type="Gene3D" id="3.60.21.10">
    <property type="match status" value="1"/>
</dbReference>
<comment type="caution">
    <text evidence="6">The sequence shown here is derived from an EMBL/GenBank/DDBJ whole genome shotgun (WGS) entry which is preliminary data.</text>
</comment>
<keyword evidence="7" id="KW-1185">Reference proteome</keyword>
<evidence type="ECO:0000313" key="6">
    <source>
        <dbReference type="EMBL" id="RST99411.1"/>
    </source>
</evidence>
<dbReference type="PANTHER" id="PTHR42988:SF2">
    <property type="entry name" value="CYCLIC NUCLEOTIDE PHOSPHODIESTERASE CBUA0032-RELATED"/>
    <property type="match status" value="1"/>
</dbReference>
<organism evidence="6 7">
    <name type="scientific">Vagococcus fluvialis</name>
    <dbReference type="NCBI Taxonomy" id="2738"/>
    <lineage>
        <taxon>Bacteria</taxon>
        <taxon>Bacillati</taxon>
        <taxon>Bacillota</taxon>
        <taxon>Bacilli</taxon>
        <taxon>Lactobacillales</taxon>
        <taxon>Enterococcaceae</taxon>
        <taxon>Vagococcus</taxon>
    </lineage>
</organism>
<dbReference type="InterPro" id="IPR029052">
    <property type="entry name" value="Metallo-depent_PP-like"/>
</dbReference>
<evidence type="ECO:0000256" key="4">
    <source>
        <dbReference type="ARBA" id="ARBA00025742"/>
    </source>
</evidence>
<keyword evidence="1" id="KW-0479">Metal-binding</keyword>
<dbReference type="EMBL" id="NGJX01000015">
    <property type="protein sequence ID" value="RST99411.1"/>
    <property type="molecule type" value="Genomic_DNA"/>
</dbReference>
<sequence length="267" mass="30936">MKFLHLSDTHVRVDYKGNALMNELFNAENNPVDRLKQLLEDIKEEEIDFAFVTGDLVHEGEKEDYELFKQLWEDIVPEIPYYFCRGNHDRRQIFFEAMNVTGNERQEYISCQEFKGLRIITLDSAQDDHHEGKISELQMEQLRDYLAEPSEKGTLLLQHHPLVWEEEGISTEVPDGFKEIIRNSDIMGIFVGHIHQGTTASYAGKTQYMAEAMSFGTEEYPDESIFVDRTGYTIFSIIEDGLIGYQKYLTPKQTVIGSLKKPFEGNF</sequence>
<gene>
    <name evidence="6" type="ORF">CBF32_11750</name>
</gene>
<dbReference type="OrthoDB" id="5505563at2"/>
<proteinExistence type="inferred from homology"/>
<dbReference type="InterPro" id="IPR050884">
    <property type="entry name" value="CNP_phosphodiesterase-III"/>
</dbReference>
<evidence type="ECO:0000256" key="3">
    <source>
        <dbReference type="ARBA" id="ARBA00023004"/>
    </source>
</evidence>
<protein>
    <submittedName>
        <fullName evidence="6">Metallophosphoesterase</fullName>
    </submittedName>
</protein>
<dbReference type="SUPFAM" id="SSF56300">
    <property type="entry name" value="Metallo-dependent phosphatases"/>
    <property type="match status" value="1"/>
</dbReference>
<dbReference type="GO" id="GO:0046872">
    <property type="term" value="F:metal ion binding"/>
    <property type="evidence" value="ECO:0007669"/>
    <property type="project" value="UniProtKB-KW"/>
</dbReference>
<keyword evidence="3" id="KW-0408">Iron</keyword>
<dbReference type="InterPro" id="IPR004843">
    <property type="entry name" value="Calcineurin-like_PHP"/>
</dbReference>
<feature type="domain" description="Calcineurin-like phosphoesterase" evidence="5">
    <location>
        <begin position="1"/>
        <end position="196"/>
    </location>
</feature>
<dbReference type="RefSeq" id="WP_114290446.1">
    <property type="nucleotide sequence ID" value="NZ_JBMAKV010000008.1"/>
</dbReference>
<name>A0A369AQG4_9ENTE</name>
<evidence type="ECO:0000256" key="1">
    <source>
        <dbReference type="ARBA" id="ARBA00022723"/>
    </source>
</evidence>
<dbReference type="GO" id="GO:0016787">
    <property type="term" value="F:hydrolase activity"/>
    <property type="evidence" value="ECO:0007669"/>
    <property type="project" value="UniProtKB-KW"/>
</dbReference>